<accession>A0A915NTJ6</accession>
<protein>
    <submittedName>
        <fullName evidence="2">Galectin</fullName>
    </submittedName>
</protein>
<dbReference type="Proteomes" id="UP000887560">
    <property type="component" value="Unplaced"/>
</dbReference>
<evidence type="ECO:0000313" key="2">
    <source>
        <dbReference type="WBParaSite" id="scf7180000421592.g7302"/>
    </source>
</evidence>
<name>A0A915NTJ6_9BILA</name>
<dbReference type="AlphaFoldDB" id="A0A915NTJ6"/>
<sequence length="299" mass="35028">MDDSLNKCFVENPYNLPFFLGQNLWENYNFSENITEEDKNLEENFNSEWVTNKIINHFDKFGWPEEEKILTKTMKYMLSINLLTEKVNWVFETLDSNNLTKESQPDFGHLDNKEMIKTVLLLEEYAKCVSKWNNKAILTLTGPIFVIPKSSEEETRLRGRVKSYTVSIWGGLKPNSKSVLIIGFNNSIKQPPITQFYQVIFIKYENKKYCADIIFTEAKTKIKIFDTNKEDYCGKSSIDNWEYKDYVKDSKLMEQIFENKLRFLEWYIGFELVELINAAGIEGISDLGIFFKGGFLLIT</sequence>
<organism evidence="1 2">
    <name type="scientific">Meloidogyne floridensis</name>
    <dbReference type="NCBI Taxonomy" id="298350"/>
    <lineage>
        <taxon>Eukaryota</taxon>
        <taxon>Metazoa</taxon>
        <taxon>Ecdysozoa</taxon>
        <taxon>Nematoda</taxon>
        <taxon>Chromadorea</taxon>
        <taxon>Rhabditida</taxon>
        <taxon>Tylenchina</taxon>
        <taxon>Tylenchomorpha</taxon>
        <taxon>Tylenchoidea</taxon>
        <taxon>Meloidogynidae</taxon>
        <taxon>Meloidogyninae</taxon>
        <taxon>Meloidogyne</taxon>
    </lineage>
</organism>
<evidence type="ECO:0000313" key="1">
    <source>
        <dbReference type="Proteomes" id="UP000887560"/>
    </source>
</evidence>
<dbReference type="WBParaSite" id="scf7180000421592.g7302">
    <property type="protein sequence ID" value="scf7180000421592.g7302"/>
    <property type="gene ID" value="scf7180000421592.g7302"/>
</dbReference>
<proteinExistence type="predicted"/>
<reference evidence="2" key="1">
    <citation type="submission" date="2022-11" db="UniProtKB">
        <authorList>
            <consortium name="WormBaseParasite"/>
        </authorList>
    </citation>
    <scope>IDENTIFICATION</scope>
</reference>
<keyword evidence="1" id="KW-1185">Reference proteome</keyword>